<evidence type="ECO:0000256" key="3">
    <source>
        <dbReference type="SAM" id="SignalP"/>
    </source>
</evidence>
<name>A0A1B2F318_PSEPU</name>
<dbReference type="InterPro" id="IPR001638">
    <property type="entry name" value="Solute-binding_3/MltF_N"/>
</dbReference>
<feature type="signal peptide" evidence="3">
    <location>
        <begin position="1"/>
        <end position="23"/>
    </location>
</feature>
<dbReference type="SMART" id="SM00062">
    <property type="entry name" value="PBPb"/>
    <property type="match status" value="1"/>
</dbReference>
<evidence type="ECO:0000313" key="5">
    <source>
        <dbReference type="EMBL" id="ANY86605.1"/>
    </source>
</evidence>
<proteinExistence type="inferred from homology"/>
<comment type="similarity">
    <text evidence="1">Belongs to the bacterial solute-binding protein 3 family.</text>
</comment>
<dbReference type="Gene3D" id="3.40.190.10">
    <property type="entry name" value="Periplasmic binding protein-like II"/>
    <property type="match status" value="2"/>
</dbReference>
<feature type="chain" id="PRO_5008536461" evidence="3">
    <location>
        <begin position="24"/>
        <end position="258"/>
    </location>
</feature>
<gene>
    <name evidence="5" type="primary">artI</name>
    <name evidence="5" type="ORF">IEC33019_1031</name>
</gene>
<feature type="domain" description="Solute-binding protein family 3/N-terminal" evidence="4">
    <location>
        <begin position="26"/>
        <end position="253"/>
    </location>
</feature>
<evidence type="ECO:0000256" key="1">
    <source>
        <dbReference type="ARBA" id="ARBA00010333"/>
    </source>
</evidence>
<protein>
    <submittedName>
        <fullName evidence="5">Putative ABC transporter arginine-binding protein 2</fullName>
    </submittedName>
</protein>
<keyword evidence="2 3" id="KW-0732">Signal</keyword>
<reference evidence="5" key="1">
    <citation type="submission" date="2016-07" db="EMBL/GenBank/DDBJ databases">
        <title>New class B carbapenemase carried by novel plasmid in Pseudomonas putida enviromental strain in eastern Amazonia.</title>
        <authorList>
            <person name="Souza C.O."/>
            <person name="Lima K.V."/>
            <person name="Brasiliense D.M."/>
            <person name="Perez-Chaparro P.J."/>
            <person name="Mamizuka E.M."/>
            <person name="Lima M.O."/>
            <person name="Lima L.N."/>
            <person name="McCulloch J.A."/>
        </authorList>
    </citation>
    <scope>NUCLEOTIDE SEQUENCE [LARGE SCALE GENOMIC DNA]</scope>
    <source>
        <strain evidence="5">IEC33019</strain>
    </source>
</reference>
<evidence type="ECO:0000259" key="4">
    <source>
        <dbReference type="SMART" id="SM00062"/>
    </source>
</evidence>
<dbReference type="RefSeq" id="WP_070091522.1">
    <property type="nucleotide sequence ID" value="NZ_CP016634.1"/>
</dbReference>
<dbReference type="EMBL" id="CP016634">
    <property type="protein sequence ID" value="ANY86605.1"/>
    <property type="molecule type" value="Genomic_DNA"/>
</dbReference>
<accession>A0A1B2F318</accession>
<sequence length="258" mass="28069">MKKTLVAFVQTFILAGAINVAHADDKVVFAIAQEPYPPFSYKDSSGVWSGFEPELITEVCKRMQADCTLKELAWDGLIPALRSKQVDVIMNSLSITPEREQVVDFTEPYIETPALWVGDAALALTPTPEGLEGKTIGVQGSTSHSAYVKQYFGKTSTIRYYNDQDDLLADLRSGRIDIMLADKISVEPMLALPDNAMLESKGVAPADPLFGKGIGAAVRKGDDALREKLNKALKSVREDGTYDAIGARYFKATASASQ</sequence>
<dbReference type="SUPFAM" id="SSF53850">
    <property type="entry name" value="Periplasmic binding protein-like II"/>
    <property type="match status" value="1"/>
</dbReference>
<dbReference type="AlphaFoldDB" id="A0A1B2F318"/>
<dbReference type="Pfam" id="PF00497">
    <property type="entry name" value="SBP_bac_3"/>
    <property type="match status" value="1"/>
</dbReference>
<evidence type="ECO:0000256" key="2">
    <source>
        <dbReference type="ARBA" id="ARBA00022729"/>
    </source>
</evidence>
<dbReference type="PANTHER" id="PTHR35936">
    <property type="entry name" value="MEMBRANE-BOUND LYTIC MUREIN TRANSGLYCOSYLASE F"/>
    <property type="match status" value="1"/>
</dbReference>
<dbReference type="PANTHER" id="PTHR35936:SF17">
    <property type="entry name" value="ARGININE-BINDING EXTRACELLULAR PROTEIN ARTP"/>
    <property type="match status" value="1"/>
</dbReference>
<organism evidence="5">
    <name type="scientific">Pseudomonas putida</name>
    <name type="common">Arthrobacter siderocapsulatus</name>
    <dbReference type="NCBI Taxonomy" id="303"/>
    <lineage>
        <taxon>Bacteria</taxon>
        <taxon>Pseudomonadati</taxon>
        <taxon>Pseudomonadota</taxon>
        <taxon>Gammaproteobacteria</taxon>
        <taxon>Pseudomonadales</taxon>
        <taxon>Pseudomonadaceae</taxon>
        <taxon>Pseudomonas</taxon>
    </lineage>
</organism>